<dbReference type="InterPro" id="IPR021403">
    <property type="entry name" value="DUF3043"/>
</dbReference>
<gene>
    <name evidence="3" type="ORF">MHL29_06430</name>
</gene>
<accession>A0ABS9Q0Y5</accession>
<keyword evidence="2" id="KW-0812">Transmembrane</keyword>
<name>A0ABS9Q0Y5_9MICO</name>
<evidence type="ECO:0000256" key="2">
    <source>
        <dbReference type="SAM" id="Phobius"/>
    </source>
</evidence>
<evidence type="ECO:0000313" key="4">
    <source>
        <dbReference type="Proteomes" id="UP001521931"/>
    </source>
</evidence>
<dbReference type="Pfam" id="PF11241">
    <property type="entry name" value="DUF3043"/>
    <property type="match status" value="1"/>
</dbReference>
<comment type="caution">
    <text evidence="3">The sequence shown here is derived from an EMBL/GenBank/DDBJ whole genome shotgun (WGS) entry which is preliminary data.</text>
</comment>
<organism evidence="3 4">
    <name type="scientific">Arsenicicoccus bolidensis</name>
    <dbReference type="NCBI Taxonomy" id="229480"/>
    <lineage>
        <taxon>Bacteria</taxon>
        <taxon>Bacillati</taxon>
        <taxon>Actinomycetota</taxon>
        <taxon>Actinomycetes</taxon>
        <taxon>Micrococcales</taxon>
        <taxon>Intrasporangiaceae</taxon>
        <taxon>Arsenicicoccus</taxon>
    </lineage>
</organism>
<evidence type="ECO:0000313" key="3">
    <source>
        <dbReference type="EMBL" id="MCG7321531.1"/>
    </source>
</evidence>
<feature type="region of interest" description="Disordered" evidence="1">
    <location>
        <begin position="1"/>
        <end position="66"/>
    </location>
</feature>
<dbReference type="EMBL" id="JAKRCV010000014">
    <property type="protein sequence ID" value="MCG7321531.1"/>
    <property type="molecule type" value="Genomic_DNA"/>
</dbReference>
<evidence type="ECO:0000256" key="1">
    <source>
        <dbReference type="SAM" id="MobiDB-lite"/>
    </source>
</evidence>
<feature type="compositionally biased region" description="Basic and acidic residues" evidence="1">
    <location>
        <begin position="33"/>
        <end position="66"/>
    </location>
</feature>
<keyword evidence="4" id="KW-1185">Reference proteome</keyword>
<dbReference type="RefSeq" id="WP_239263266.1">
    <property type="nucleotide sequence ID" value="NZ_JAKRCV010000014.1"/>
</dbReference>
<dbReference type="Proteomes" id="UP001521931">
    <property type="component" value="Unassembled WGS sequence"/>
</dbReference>
<sequence>MLGRKKTEAATLEQLEEQAHTDRPGAKNRPTPKRREAEAARRRPLIETDRKAAAQRDRAVSREERAKQQQAMMRGEEWALLPRDRGVARRYMRDYIDARWNIAEFTMPALIVAMILSLLVGQLKNPGLITAVMVLTYGVILLGVVEQTLVHYAMKRKFAATHRGEIWPPRAGFYSGMRAFQLRPTRVPRAQVKRGEKPR</sequence>
<keyword evidence="2" id="KW-1133">Transmembrane helix</keyword>
<keyword evidence="2" id="KW-0472">Membrane</keyword>
<reference evidence="3 4" key="1">
    <citation type="submission" date="2022-02" db="EMBL/GenBank/DDBJ databases">
        <title>Uncovering new skin microbiome diversity through culturing and metagenomics.</title>
        <authorList>
            <person name="Conlan S."/>
            <person name="Deming C."/>
            <person name="Nisc Comparative Sequencing Program N."/>
            <person name="Segre J.A."/>
        </authorList>
    </citation>
    <scope>NUCLEOTIDE SEQUENCE [LARGE SCALE GENOMIC DNA]</scope>
    <source>
        <strain evidence="3 4">ACRQZ</strain>
    </source>
</reference>
<proteinExistence type="predicted"/>
<feature type="transmembrane region" description="Helical" evidence="2">
    <location>
        <begin position="127"/>
        <end position="145"/>
    </location>
</feature>
<protein>
    <submittedName>
        <fullName evidence="3">DUF3043 domain-containing protein</fullName>
    </submittedName>
</protein>
<feature type="transmembrane region" description="Helical" evidence="2">
    <location>
        <begin position="100"/>
        <end position="121"/>
    </location>
</feature>